<dbReference type="InterPro" id="IPR007630">
    <property type="entry name" value="RNA_pol_sigma70_r4"/>
</dbReference>
<dbReference type="Pfam" id="PF04545">
    <property type="entry name" value="Sigma70_r4"/>
    <property type="match status" value="1"/>
</dbReference>
<dbReference type="PRINTS" id="PR00046">
    <property type="entry name" value="SIGMA70FCT"/>
</dbReference>
<gene>
    <name evidence="6" type="ORF">GCM10010411_50140</name>
</gene>
<reference evidence="6 7" key="1">
    <citation type="journal article" date="2019" name="Int. J. Syst. Evol. Microbiol.">
        <title>The Global Catalogue of Microorganisms (GCM) 10K type strain sequencing project: providing services to taxonomists for standard genome sequencing and annotation.</title>
        <authorList>
            <consortium name="The Broad Institute Genomics Platform"/>
            <consortium name="The Broad Institute Genome Sequencing Center for Infectious Disease"/>
            <person name="Wu L."/>
            <person name="Ma J."/>
        </authorList>
    </citation>
    <scope>NUCLEOTIDE SEQUENCE [LARGE SCALE GENOMIC DNA]</scope>
    <source>
        <strain evidence="6 7">JCM 6833</strain>
    </source>
</reference>
<evidence type="ECO:0000313" key="6">
    <source>
        <dbReference type="EMBL" id="GAA2609779.1"/>
    </source>
</evidence>
<evidence type="ECO:0000256" key="3">
    <source>
        <dbReference type="ARBA" id="ARBA00023125"/>
    </source>
</evidence>
<dbReference type="NCBIfam" id="TIGR02937">
    <property type="entry name" value="sigma70-ECF"/>
    <property type="match status" value="1"/>
</dbReference>
<dbReference type="Gene3D" id="1.20.140.160">
    <property type="match status" value="1"/>
</dbReference>
<feature type="domain" description="RNA polymerase sigma-70 region 4" evidence="5">
    <location>
        <begin position="259"/>
        <end position="310"/>
    </location>
</feature>
<evidence type="ECO:0000259" key="5">
    <source>
        <dbReference type="Pfam" id="PF04545"/>
    </source>
</evidence>
<evidence type="ECO:0000256" key="2">
    <source>
        <dbReference type="ARBA" id="ARBA00023082"/>
    </source>
</evidence>
<evidence type="ECO:0000256" key="1">
    <source>
        <dbReference type="ARBA" id="ARBA00023015"/>
    </source>
</evidence>
<name>A0ABN3Q1R9_9ACTN</name>
<dbReference type="SUPFAM" id="SSF88946">
    <property type="entry name" value="Sigma2 domain of RNA polymerase sigma factors"/>
    <property type="match status" value="1"/>
</dbReference>
<dbReference type="EMBL" id="BAAATD010000006">
    <property type="protein sequence ID" value="GAA2609779.1"/>
    <property type="molecule type" value="Genomic_DNA"/>
</dbReference>
<dbReference type="Gene3D" id="1.10.1740.10">
    <property type="match status" value="1"/>
</dbReference>
<dbReference type="RefSeq" id="WP_344544606.1">
    <property type="nucleotide sequence ID" value="NZ_BAAATD010000006.1"/>
</dbReference>
<protein>
    <recommendedName>
        <fullName evidence="5">RNA polymerase sigma-70 region 4 domain-containing protein</fullName>
    </recommendedName>
</protein>
<dbReference type="InterPro" id="IPR000943">
    <property type="entry name" value="RNA_pol_sigma70"/>
</dbReference>
<evidence type="ECO:0000313" key="7">
    <source>
        <dbReference type="Proteomes" id="UP001501509"/>
    </source>
</evidence>
<proteinExistence type="predicted"/>
<evidence type="ECO:0000256" key="4">
    <source>
        <dbReference type="ARBA" id="ARBA00023163"/>
    </source>
</evidence>
<accession>A0ABN3Q1R9</accession>
<sequence>MDCNVATQNTDLDRADNIAPVVKAAGPTDAPNADLLVRARKGDDVAQMSVIARHEARVRKLVTRANVGAAPVPDLQQSAMLGVLRAVRADNGNGRAEFFTFAHSFIVEETREANRTSAPKPAERHAESYYWQAMKAADGDARTARHYSGLMRLSINELEPLADAGDMLAREIVDSRLDRYDSSVRRDPEGAPKWDEYSARTGRGLDGATFDAIHSAVSYLDAAAETEDGEAGTLHDTVADESGEAGYRNVENEMTARALLAELDDRGAEILARAFGIDRPRETQREIASALGLSRPRVANIITSCLKILRATSEI</sequence>
<keyword evidence="2" id="KW-0731">Sigma factor</keyword>
<keyword evidence="1" id="KW-0805">Transcription regulation</keyword>
<keyword evidence="4" id="KW-0804">Transcription</keyword>
<dbReference type="InterPro" id="IPR013324">
    <property type="entry name" value="RNA_pol_sigma_r3/r4-like"/>
</dbReference>
<dbReference type="SUPFAM" id="SSF88659">
    <property type="entry name" value="Sigma3 and sigma4 domains of RNA polymerase sigma factors"/>
    <property type="match status" value="1"/>
</dbReference>
<dbReference type="InterPro" id="IPR013325">
    <property type="entry name" value="RNA_pol_sigma_r2"/>
</dbReference>
<organism evidence="6 7">
    <name type="scientific">Actinomadura fulvescens</name>
    <dbReference type="NCBI Taxonomy" id="46160"/>
    <lineage>
        <taxon>Bacteria</taxon>
        <taxon>Bacillati</taxon>
        <taxon>Actinomycetota</taxon>
        <taxon>Actinomycetes</taxon>
        <taxon>Streptosporangiales</taxon>
        <taxon>Thermomonosporaceae</taxon>
        <taxon>Actinomadura</taxon>
    </lineage>
</organism>
<keyword evidence="7" id="KW-1185">Reference proteome</keyword>
<keyword evidence="3" id="KW-0238">DNA-binding</keyword>
<dbReference type="InterPro" id="IPR014284">
    <property type="entry name" value="RNA_pol_sigma-70_dom"/>
</dbReference>
<comment type="caution">
    <text evidence="6">The sequence shown here is derived from an EMBL/GenBank/DDBJ whole genome shotgun (WGS) entry which is preliminary data.</text>
</comment>
<dbReference type="Proteomes" id="UP001501509">
    <property type="component" value="Unassembled WGS sequence"/>
</dbReference>